<evidence type="ECO:0000256" key="3">
    <source>
        <dbReference type="ARBA" id="ARBA00022496"/>
    </source>
</evidence>
<dbReference type="PANTHER" id="PTHR32552:SF81">
    <property type="entry name" value="TONB-DEPENDENT OUTER MEMBRANE RECEPTOR"/>
    <property type="match status" value="1"/>
</dbReference>
<evidence type="ECO:0000259" key="10">
    <source>
        <dbReference type="Pfam" id="PF00593"/>
    </source>
</evidence>
<dbReference type="SUPFAM" id="SSF56935">
    <property type="entry name" value="Porins"/>
    <property type="match status" value="1"/>
</dbReference>
<dbReference type="GO" id="GO:0006826">
    <property type="term" value="P:iron ion transport"/>
    <property type="evidence" value="ECO:0007669"/>
    <property type="project" value="UniProtKB-KW"/>
</dbReference>
<evidence type="ECO:0000256" key="2">
    <source>
        <dbReference type="ARBA" id="ARBA00022448"/>
    </source>
</evidence>
<dbReference type="Pfam" id="PF07715">
    <property type="entry name" value="Plug"/>
    <property type="match status" value="1"/>
</dbReference>
<keyword evidence="8" id="KW-0472">Membrane</keyword>
<dbReference type="Pfam" id="PF00593">
    <property type="entry name" value="TonB_dep_Rec_b-barrel"/>
    <property type="match status" value="1"/>
</dbReference>
<feature type="domain" description="TonB-dependent receptor plug" evidence="11">
    <location>
        <begin position="60"/>
        <end position="165"/>
    </location>
</feature>
<dbReference type="GO" id="GO:0009279">
    <property type="term" value="C:cell outer membrane"/>
    <property type="evidence" value="ECO:0007669"/>
    <property type="project" value="UniProtKB-SubCell"/>
</dbReference>
<dbReference type="InterPro" id="IPR000531">
    <property type="entry name" value="Beta-barrel_TonB"/>
</dbReference>
<dbReference type="InterPro" id="IPR012910">
    <property type="entry name" value="Plug_dom"/>
</dbReference>
<dbReference type="EMBL" id="UINC01018663">
    <property type="protein sequence ID" value="SVA78593.1"/>
    <property type="molecule type" value="Genomic_DNA"/>
</dbReference>
<protein>
    <recommendedName>
        <fullName evidence="13">TonB-dependent receptor plug domain-containing protein</fullName>
    </recommendedName>
</protein>
<keyword evidence="5" id="KW-0408">Iron</keyword>
<evidence type="ECO:0000256" key="6">
    <source>
        <dbReference type="ARBA" id="ARBA00023065"/>
    </source>
</evidence>
<keyword evidence="2" id="KW-0813">Transport</keyword>
<comment type="subcellular location">
    <subcellularLocation>
        <location evidence="1">Cell outer membrane</location>
        <topology evidence="1">Multi-pass membrane protein</topology>
    </subcellularLocation>
</comment>
<name>A0A381YPY6_9ZZZZ</name>
<evidence type="ECO:0000256" key="9">
    <source>
        <dbReference type="ARBA" id="ARBA00023237"/>
    </source>
</evidence>
<dbReference type="AlphaFoldDB" id="A0A381YPY6"/>
<keyword evidence="3" id="KW-0410">Iron transport</keyword>
<evidence type="ECO:0000256" key="5">
    <source>
        <dbReference type="ARBA" id="ARBA00023004"/>
    </source>
</evidence>
<accession>A0A381YPY6</accession>
<sequence length="716" mass="77583">MAILETDLYKLLVIRTIKRGTILMKRLISFAIALTFAITTTYAAELEEIIVTATKKEESLQDVSVSVSVLSGEKIQEAGFHDFRGISQYIPNFAVSENAISTIISMRGIGAGANQSFEQSVGLFVDGVHLAKGRQYRTGLFDIERVEALRGPQGVLFGKNTLAGAVNVISAKPVIGGEFGGQISLAAEDENSAQIIDGHLNLPAGDTFAVRLSFKDREDDGYIDNLYLGTTGPTADEKMVRISAAWQPNDNLRIDIKHTDGHHIRTGDTVVQNTFDMAMPPTPTAGLAFAIANSFYPGFVADVGNYNDWEDLNYGPAKGAAGIALGVNPVGTDTNTADTAINISYDMASGMSLKATIGHAKFDFVDGIDADFGPLMLVSRDDWQNYEQDSVEIRLDSAPDSDISWTVGAYWDSQDQEIDRLIDIDSTVGGTVGTLYAMGAVPWTALFTIPAAMLPPNGLVNPFPFPIGTSTGLSWAPGAPLYMNNTCEVAGIFNQYLGTAYPPCTFQTAFDHGTRIGDWNQYRDSKAVFGQVGFDVSDTVEMQLGVRYVREQTHVNAKTCLGTDTTGIQTCNPSPLLAAIINGNYDTWAHDFNNVPETEDEMWLPSLQIEKRYGDDHMVYFSFSKGYKSGGFNAADDQNPMFANVNGAKVPIPNEPDPSFEYEPETGTSFEVGGKHRFSDSVQLNWAVASAEYKNQQISTFQGTGFVVGNAASSDV</sequence>
<evidence type="ECO:0000313" key="12">
    <source>
        <dbReference type="EMBL" id="SVA78593.1"/>
    </source>
</evidence>
<keyword evidence="4" id="KW-0812">Transmembrane</keyword>
<evidence type="ECO:0000256" key="7">
    <source>
        <dbReference type="ARBA" id="ARBA00023077"/>
    </source>
</evidence>
<proteinExistence type="predicted"/>
<dbReference type="InterPro" id="IPR039426">
    <property type="entry name" value="TonB-dep_rcpt-like"/>
</dbReference>
<evidence type="ECO:0000259" key="11">
    <source>
        <dbReference type="Pfam" id="PF07715"/>
    </source>
</evidence>
<dbReference type="Gene3D" id="2.40.170.20">
    <property type="entry name" value="TonB-dependent receptor, beta-barrel domain"/>
    <property type="match status" value="2"/>
</dbReference>
<keyword evidence="9" id="KW-0998">Cell outer membrane</keyword>
<evidence type="ECO:0000256" key="8">
    <source>
        <dbReference type="ARBA" id="ARBA00023136"/>
    </source>
</evidence>
<organism evidence="12">
    <name type="scientific">marine metagenome</name>
    <dbReference type="NCBI Taxonomy" id="408172"/>
    <lineage>
        <taxon>unclassified sequences</taxon>
        <taxon>metagenomes</taxon>
        <taxon>ecological metagenomes</taxon>
    </lineage>
</organism>
<reference evidence="12" key="1">
    <citation type="submission" date="2018-05" db="EMBL/GenBank/DDBJ databases">
        <authorList>
            <person name="Lanie J.A."/>
            <person name="Ng W.-L."/>
            <person name="Kazmierczak K.M."/>
            <person name="Andrzejewski T.M."/>
            <person name="Davidsen T.M."/>
            <person name="Wayne K.J."/>
            <person name="Tettelin H."/>
            <person name="Glass J.I."/>
            <person name="Rusch D."/>
            <person name="Podicherti R."/>
            <person name="Tsui H.-C.T."/>
            <person name="Winkler M.E."/>
        </authorList>
    </citation>
    <scope>NUCLEOTIDE SEQUENCE</scope>
</reference>
<evidence type="ECO:0000256" key="1">
    <source>
        <dbReference type="ARBA" id="ARBA00004571"/>
    </source>
</evidence>
<gene>
    <name evidence="12" type="ORF">METZ01_LOCUS131447</name>
</gene>
<feature type="non-terminal residue" evidence="12">
    <location>
        <position position="716"/>
    </location>
</feature>
<keyword evidence="6" id="KW-0406">Ion transport</keyword>
<evidence type="ECO:0008006" key="13">
    <source>
        <dbReference type="Google" id="ProtNLM"/>
    </source>
</evidence>
<dbReference type="PANTHER" id="PTHR32552">
    <property type="entry name" value="FERRICHROME IRON RECEPTOR-RELATED"/>
    <property type="match status" value="1"/>
</dbReference>
<dbReference type="PROSITE" id="PS52016">
    <property type="entry name" value="TONB_DEPENDENT_REC_3"/>
    <property type="match status" value="1"/>
</dbReference>
<keyword evidence="7" id="KW-0798">TonB box</keyword>
<dbReference type="InterPro" id="IPR036942">
    <property type="entry name" value="Beta-barrel_TonB_sf"/>
</dbReference>
<feature type="domain" description="TonB-dependent receptor-like beta-barrel" evidence="10">
    <location>
        <begin position="379"/>
        <end position="711"/>
    </location>
</feature>
<evidence type="ECO:0000256" key="4">
    <source>
        <dbReference type="ARBA" id="ARBA00022692"/>
    </source>
</evidence>